<comment type="caution">
    <text evidence="1">The sequence shown here is derived from an EMBL/GenBank/DDBJ whole genome shotgun (WGS) entry which is preliminary data.</text>
</comment>
<gene>
    <name evidence="1" type="ORF">B0H65DRAFT_477776</name>
</gene>
<keyword evidence="2" id="KW-1185">Reference proteome</keyword>
<name>A0AAE0J730_9PEZI</name>
<evidence type="ECO:0000313" key="1">
    <source>
        <dbReference type="EMBL" id="KAK3338109.1"/>
    </source>
</evidence>
<reference evidence="1" key="1">
    <citation type="journal article" date="2023" name="Mol. Phylogenet. Evol.">
        <title>Genome-scale phylogeny and comparative genomics of the fungal order Sordariales.</title>
        <authorList>
            <person name="Hensen N."/>
            <person name="Bonometti L."/>
            <person name="Westerberg I."/>
            <person name="Brannstrom I.O."/>
            <person name="Guillou S."/>
            <person name="Cros-Aarteil S."/>
            <person name="Calhoun S."/>
            <person name="Haridas S."/>
            <person name="Kuo A."/>
            <person name="Mondo S."/>
            <person name="Pangilinan J."/>
            <person name="Riley R."/>
            <person name="LaButti K."/>
            <person name="Andreopoulos B."/>
            <person name="Lipzen A."/>
            <person name="Chen C."/>
            <person name="Yan M."/>
            <person name="Daum C."/>
            <person name="Ng V."/>
            <person name="Clum A."/>
            <person name="Steindorff A."/>
            <person name="Ohm R.A."/>
            <person name="Martin F."/>
            <person name="Silar P."/>
            <person name="Natvig D.O."/>
            <person name="Lalanne C."/>
            <person name="Gautier V."/>
            <person name="Ament-Velasquez S.L."/>
            <person name="Kruys A."/>
            <person name="Hutchinson M.I."/>
            <person name="Powell A.J."/>
            <person name="Barry K."/>
            <person name="Miller A.N."/>
            <person name="Grigoriev I.V."/>
            <person name="Debuchy R."/>
            <person name="Gladieux P."/>
            <person name="Hiltunen Thoren M."/>
            <person name="Johannesson H."/>
        </authorList>
    </citation>
    <scope>NUCLEOTIDE SEQUENCE</scope>
    <source>
        <strain evidence="1">CBS 560.94</strain>
    </source>
</reference>
<evidence type="ECO:0000313" key="2">
    <source>
        <dbReference type="Proteomes" id="UP001278500"/>
    </source>
</evidence>
<dbReference type="Proteomes" id="UP001278500">
    <property type="component" value="Unassembled WGS sequence"/>
</dbReference>
<organism evidence="1 2">
    <name type="scientific">Neurospora tetraspora</name>
    <dbReference type="NCBI Taxonomy" id="94610"/>
    <lineage>
        <taxon>Eukaryota</taxon>
        <taxon>Fungi</taxon>
        <taxon>Dikarya</taxon>
        <taxon>Ascomycota</taxon>
        <taxon>Pezizomycotina</taxon>
        <taxon>Sordariomycetes</taxon>
        <taxon>Sordariomycetidae</taxon>
        <taxon>Sordariales</taxon>
        <taxon>Sordariaceae</taxon>
        <taxon>Neurospora</taxon>
    </lineage>
</organism>
<dbReference type="AlphaFoldDB" id="A0AAE0J730"/>
<sequence>MTRSRVNRPKRSTQKGAAVKTLAVLVEDSGEPLDMPCSNYFLHRTTFELQKCHVVYNLSNHYHTIPSKPYHVCSSSLEKPNQPLHQSMHACK</sequence>
<reference evidence="1" key="2">
    <citation type="submission" date="2023-06" db="EMBL/GenBank/DDBJ databases">
        <authorList>
            <consortium name="Lawrence Berkeley National Laboratory"/>
            <person name="Haridas S."/>
            <person name="Hensen N."/>
            <person name="Bonometti L."/>
            <person name="Westerberg I."/>
            <person name="Brannstrom I.O."/>
            <person name="Guillou S."/>
            <person name="Cros-Aarteil S."/>
            <person name="Calhoun S."/>
            <person name="Kuo A."/>
            <person name="Mondo S."/>
            <person name="Pangilinan J."/>
            <person name="Riley R."/>
            <person name="Labutti K."/>
            <person name="Andreopoulos B."/>
            <person name="Lipzen A."/>
            <person name="Chen C."/>
            <person name="Yanf M."/>
            <person name="Daum C."/>
            <person name="Ng V."/>
            <person name="Clum A."/>
            <person name="Steindorff A."/>
            <person name="Ohm R."/>
            <person name="Martin F."/>
            <person name="Silar P."/>
            <person name="Natvig D."/>
            <person name="Lalanne C."/>
            <person name="Gautier V."/>
            <person name="Ament-Velasquez S.L."/>
            <person name="Kruys A."/>
            <person name="Hutchinson M.I."/>
            <person name="Powell A.J."/>
            <person name="Barry K."/>
            <person name="Miller A.N."/>
            <person name="Grigoriev I.V."/>
            <person name="Debuchy R."/>
            <person name="Gladieux P."/>
            <person name="Thoren M.H."/>
            <person name="Johannesson H."/>
        </authorList>
    </citation>
    <scope>NUCLEOTIDE SEQUENCE</scope>
    <source>
        <strain evidence="1">CBS 560.94</strain>
    </source>
</reference>
<dbReference type="EMBL" id="JAUEPP010000008">
    <property type="protein sequence ID" value="KAK3338109.1"/>
    <property type="molecule type" value="Genomic_DNA"/>
</dbReference>
<proteinExistence type="predicted"/>
<accession>A0AAE0J730</accession>
<protein>
    <submittedName>
        <fullName evidence="1">Uncharacterized protein</fullName>
    </submittedName>
</protein>
<dbReference type="GeneID" id="87864603"/>
<dbReference type="RefSeq" id="XP_062677560.1">
    <property type="nucleotide sequence ID" value="XM_062827449.1"/>
</dbReference>